<name>A0ABS9FAX7_9PSED</name>
<evidence type="ECO:0000313" key="1">
    <source>
        <dbReference type="EMBL" id="MCF5108868.1"/>
    </source>
</evidence>
<evidence type="ECO:0000313" key="2">
    <source>
        <dbReference type="Proteomes" id="UP000814003"/>
    </source>
</evidence>
<proteinExistence type="predicted"/>
<gene>
    <name evidence="1" type="ORF">GIW56_18680</name>
</gene>
<organism evidence="1 2">
    <name type="scientific">Pseudomonas gessardii</name>
    <dbReference type="NCBI Taxonomy" id="78544"/>
    <lineage>
        <taxon>Bacteria</taxon>
        <taxon>Pseudomonadati</taxon>
        <taxon>Pseudomonadota</taxon>
        <taxon>Gammaproteobacteria</taxon>
        <taxon>Pseudomonadales</taxon>
        <taxon>Pseudomonadaceae</taxon>
        <taxon>Pseudomonas</taxon>
    </lineage>
</organism>
<accession>A0ABS9FAX7</accession>
<sequence length="60" mass="6833">MRINEDSIIQAAREWAVRSNKNGEVVASSAMEVINALKAKLTGVEYDQALERLYREYDES</sequence>
<evidence type="ECO:0008006" key="3">
    <source>
        <dbReference type="Google" id="ProtNLM"/>
    </source>
</evidence>
<comment type="caution">
    <text evidence="1">The sequence shown here is derived from an EMBL/GenBank/DDBJ whole genome shotgun (WGS) entry which is preliminary data.</text>
</comment>
<reference evidence="1 2" key="1">
    <citation type="submission" date="2019-11" db="EMBL/GenBank/DDBJ databases">
        <title>Epiphytic Pseudomonas syringae from cherry orchards.</title>
        <authorList>
            <person name="Hulin M.T."/>
        </authorList>
    </citation>
    <scope>NUCLEOTIDE SEQUENCE [LARGE SCALE GENOMIC DNA]</scope>
    <source>
        <strain evidence="1 2">PA-6-5B</strain>
    </source>
</reference>
<keyword evidence="2" id="KW-1185">Reference proteome</keyword>
<dbReference type="Proteomes" id="UP000814003">
    <property type="component" value="Unassembled WGS sequence"/>
</dbReference>
<protein>
    <recommendedName>
        <fullName evidence="3">ATP-cone domain-containing protein</fullName>
    </recommendedName>
</protein>
<dbReference type="RefSeq" id="WP_200660959.1">
    <property type="nucleotide sequence ID" value="NZ_WKED01000036.1"/>
</dbReference>
<dbReference type="EMBL" id="WKED01000036">
    <property type="protein sequence ID" value="MCF5108868.1"/>
    <property type="molecule type" value="Genomic_DNA"/>
</dbReference>